<gene>
    <name evidence="1" type="ordered locus">bpr_II406</name>
</gene>
<dbReference type="InterPro" id="IPR043743">
    <property type="entry name" value="DUF5688"/>
</dbReference>
<dbReference type="KEGG" id="bpb:bpr_II406"/>
<accession>E0S4L1</accession>
<dbReference type="Pfam" id="PF18941">
    <property type="entry name" value="DUF5688"/>
    <property type="match status" value="1"/>
</dbReference>
<name>E0S4L1_BUTPB</name>
<evidence type="ECO:0000313" key="1">
    <source>
        <dbReference type="EMBL" id="ADL36343.1"/>
    </source>
</evidence>
<reference evidence="1 2" key="1">
    <citation type="journal article" date="2010" name="PLoS ONE">
        <title>The glycobiome of the rumen bacterium Butyrivibrio proteoclasticus B316(T) highlights adaptation to a polysaccharide-rich environment.</title>
        <authorList>
            <person name="Kelly W.J."/>
            <person name="Leahy S.C."/>
            <person name="Altermann E."/>
            <person name="Yeoman C.J."/>
            <person name="Dunne J.C."/>
            <person name="Kong Z."/>
            <person name="Pacheco D.M."/>
            <person name="Li D."/>
            <person name="Noel S.J."/>
            <person name="Moon C.D."/>
            <person name="Cookson A.L."/>
            <person name="Attwood G.T."/>
        </authorList>
    </citation>
    <scope>NUCLEOTIDE SEQUENCE [LARGE SCALE GENOMIC DNA]</scope>
    <source>
        <strain evidence="2">ATCC 51982 / DSM 14932 / B316</strain>
        <plasmid evidence="2">Plasmid pCY360</plasmid>
    </source>
</reference>
<organism evidence="1 2">
    <name type="scientific">Butyrivibrio proteoclasticus (strain ATCC 51982 / DSM 14932 / B316)</name>
    <name type="common">Clostridium proteoclasticum</name>
    <dbReference type="NCBI Taxonomy" id="515622"/>
    <lineage>
        <taxon>Bacteria</taxon>
        <taxon>Bacillati</taxon>
        <taxon>Bacillota</taxon>
        <taxon>Clostridia</taxon>
        <taxon>Lachnospirales</taxon>
        <taxon>Lachnospiraceae</taxon>
        <taxon>Butyrivibrio</taxon>
    </lineage>
</organism>
<sequence>MITKEDIVKALSEEGYEVRLVTKHKNHKTKEGITIRQNEEMTAPTLYMDEIPLDKYTDLKELISDIKDFLSRQSTRGDDLKKLAENIDDYNTVKDKLYIEIVSATDNEEFLSSMPHRKVLDFEVIFKLKLSDYAVASVSNALLEAWGVDIETLFNDAMASSEKNMPYGICHVSDVIPKPLTSSFINVPMYIVFRPDDENGAAAILYPEFQEFVGKQIGGFYILPSSIHECIMVPDAFYQLGGASEDVPGALKEMVSLVNKECVPKEDLLSDNAYHYDPNRKVLEFADEYFKNIKDA</sequence>
<geneLocation type="plasmid" evidence="1 2">
    <name>pCY360</name>
</geneLocation>
<dbReference type="AlphaFoldDB" id="E0S4L1"/>
<dbReference type="Proteomes" id="UP000001299">
    <property type="component" value="Plasmid pCY360"/>
</dbReference>
<dbReference type="HOGENOM" id="CLU_054014_0_0_9"/>
<keyword evidence="2" id="KW-1185">Reference proteome</keyword>
<keyword evidence="1" id="KW-0614">Plasmid</keyword>
<protein>
    <submittedName>
        <fullName evidence="1">Uncharacterized protein</fullName>
    </submittedName>
</protein>
<proteinExistence type="predicted"/>
<evidence type="ECO:0000313" key="2">
    <source>
        <dbReference type="Proteomes" id="UP000001299"/>
    </source>
</evidence>
<dbReference type="RefSeq" id="WP_013282992.1">
    <property type="nucleotide sequence ID" value="NC_014389.1"/>
</dbReference>
<dbReference type="EMBL" id="CP001812">
    <property type="protein sequence ID" value="ADL36343.1"/>
    <property type="molecule type" value="Genomic_DNA"/>
</dbReference>